<name>A0AAV3XKK7_9CYAN</name>
<keyword evidence="4 5" id="KW-0472">Membrane</keyword>
<accession>A0AAV3XKK7</accession>
<comment type="subcellular location">
    <subcellularLocation>
        <location evidence="1">Membrane</location>
        <topology evidence="1">Multi-pass membrane protein</topology>
    </subcellularLocation>
</comment>
<dbReference type="GO" id="GO:0016020">
    <property type="term" value="C:membrane"/>
    <property type="evidence" value="ECO:0007669"/>
    <property type="project" value="UniProtKB-SubCell"/>
</dbReference>
<dbReference type="RefSeq" id="WP_226586710.1">
    <property type="nucleotide sequence ID" value="NZ_BLAY01000096.1"/>
</dbReference>
<feature type="domain" description="Ion transport" evidence="6">
    <location>
        <begin position="13"/>
        <end position="143"/>
    </location>
</feature>
<evidence type="ECO:0000256" key="1">
    <source>
        <dbReference type="ARBA" id="ARBA00004141"/>
    </source>
</evidence>
<feature type="transmembrane region" description="Helical" evidence="5">
    <location>
        <begin position="130"/>
        <end position="154"/>
    </location>
</feature>
<evidence type="ECO:0000313" key="7">
    <source>
        <dbReference type="EMBL" id="GET40675.1"/>
    </source>
</evidence>
<dbReference type="EMBL" id="BLAY01000096">
    <property type="protein sequence ID" value="GET40675.1"/>
    <property type="molecule type" value="Genomic_DNA"/>
</dbReference>
<dbReference type="InterPro" id="IPR027359">
    <property type="entry name" value="Volt_channel_dom_sf"/>
</dbReference>
<keyword evidence="3 5" id="KW-1133">Transmembrane helix</keyword>
<proteinExistence type="predicted"/>
<dbReference type="Pfam" id="PF00520">
    <property type="entry name" value="Ion_trans"/>
    <property type="match status" value="1"/>
</dbReference>
<keyword evidence="8" id="KW-1185">Reference proteome</keyword>
<gene>
    <name evidence="7" type="ORF">MiSe_54860</name>
</gene>
<protein>
    <recommendedName>
        <fullName evidence="6">Ion transport domain-containing protein</fullName>
    </recommendedName>
</protein>
<dbReference type="AlphaFoldDB" id="A0AAV3XKK7"/>
<organism evidence="7 8">
    <name type="scientific">Microseira wollei NIES-4236</name>
    <dbReference type="NCBI Taxonomy" id="2530354"/>
    <lineage>
        <taxon>Bacteria</taxon>
        <taxon>Bacillati</taxon>
        <taxon>Cyanobacteriota</taxon>
        <taxon>Cyanophyceae</taxon>
        <taxon>Oscillatoriophycideae</taxon>
        <taxon>Aerosakkonematales</taxon>
        <taxon>Aerosakkonemataceae</taxon>
        <taxon>Microseira</taxon>
    </lineage>
</organism>
<dbReference type="InterPro" id="IPR005821">
    <property type="entry name" value="Ion_trans_dom"/>
</dbReference>
<sequence>MLPSSGSKDVRSQPYQVFMLALCLYALGTLAFESFFLLDPSTHKILKYADNAVCALFFLDFLISLYRAPNKWRYLYTWGWIDLASSIPTVEALRWGRMTRVVRIFRVLRGVRATKLLISLILDWRSQGTFLAAALVSIVVIIFSIEPLSALAYAEIQARSLG</sequence>
<evidence type="ECO:0000313" key="8">
    <source>
        <dbReference type="Proteomes" id="UP001050975"/>
    </source>
</evidence>
<comment type="caution">
    <text evidence="7">The sequence shown here is derived from an EMBL/GenBank/DDBJ whole genome shotgun (WGS) entry which is preliminary data.</text>
</comment>
<evidence type="ECO:0000259" key="6">
    <source>
        <dbReference type="Pfam" id="PF00520"/>
    </source>
</evidence>
<reference evidence="7" key="1">
    <citation type="submission" date="2019-10" db="EMBL/GenBank/DDBJ databases">
        <title>Draft genome sequece of Microseira wollei NIES-4236.</title>
        <authorList>
            <person name="Yamaguchi H."/>
            <person name="Suzuki S."/>
            <person name="Kawachi M."/>
        </authorList>
    </citation>
    <scope>NUCLEOTIDE SEQUENCE</scope>
    <source>
        <strain evidence="7">NIES-4236</strain>
    </source>
</reference>
<evidence type="ECO:0000256" key="3">
    <source>
        <dbReference type="ARBA" id="ARBA00022989"/>
    </source>
</evidence>
<dbReference type="GO" id="GO:0005216">
    <property type="term" value="F:monoatomic ion channel activity"/>
    <property type="evidence" value="ECO:0007669"/>
    <property type="project" value="InterPro"/>
</dbReference>
<keyword evidence="2 5" id="KW-0812">Transmembrane</keyword>
<evidence type="ECO:0000256" key="2">
    <source>
        <dbReference type="ARBA" id="ARBA00022692"/>
    </source>
</evidence>
<dbReference type="SUPFAM" id="SSF81324">
    <property type="entry name" value="Voltage-gated potassium channels"/>
    <property type="match status" value="1"/>
</dbReference>
<feature type="transmembrane region" description="Helical" evidence="5">
    <location>
        <begin position="15"/>
        <end position="36"/>
    </location>
</feature>
<dbReference type="Proteomes" id="UP001050975">
    <property type="component" value="Unassembled WGS sequence"/>
</dbReference>
<evidence type="ECO:0000256" key="5">
    <source>
        <dbReference type="SAM" id="Phobius"/>
    </source>
</evidence>
<dbReference type="Gene3D" id="1.20.120.350">
    <property type="entry name" value="Voltage-gated potassium channels. Chain C"/>
    <property type="match status" value="1"/>
</dbReference>
<evidence type="ECO:0000256" key="4">
    <source>
        <dbReference type="ARBA" id="ARBA00023136"/>
    </source>
</evidence>